<keyword evidence="2" id="KW-0255">Endonuclease</keyword>
<reference evidence="2" key="3">
    <citation type="submission" date="2018-07" db="EMBL/GenBank/DDBJ databases">
        <authorList>
            <consortium name="NCBI Pathogen Detection Project"/>
        </authorList>
    </citation>
    <scope>NUCLEOTIDE SEQUENCE</scope>
    <source>
        <strain evidence="2">ATCC 9150</strain>
    </source>
</reference>
<dbReference type="SUPFAM" id="SSF52980">
    <property type="entry name" value="Restriction endonuclease-like"/>
    <property type="match status" value="1"/>
</dbReference>
<dbReference type="InterPro" id="IPR011335">
    <property type="entry name" value="Restrct_endonuc-II-like"/>
</dbReference>
<sequence length="187" mass="21867">MKFELHQDWSNLIALWPQVEEHQRLANKHGINDIFQDNGGKLLQVLLLLSLKVLPGREGNDAVDVTGTEFELKSVNVELTKSFSTHHHMNPTIIAKYRQVPWVFAIYSNITIRSVYLLMPDDLEVFYDKWERQWYERDGKDINNPKIPVKYVIEYGKLLWSNATPEELLWTPEIEEQIDLGGFEAEN</sequence>
<organism evidence="1 3">
    <name type="scientific">Salmonella paratyphi A (strain ATCC 9150 / SARB42)</name>
    <dbReference type="NCBI Taxonomy" id="295319"/>
    <lineage>
        <taxon>Bacteria</taxon>
        <taxon>Pseudomonadati</taxon>
        <taxon>Pseudomonadota</taxon>
        <taxon>Gammaproteobacteria</taxon>
        <taxon>Enterobacterales</taxon>
        <taxon>Enterobacteriaceae</taxon>
        <taxon>Salmonella</taxon>
    </lineage>
</organism>
<keyword evidence="2" id="KW-0540">Nuclease</keyword>
<dbReference type="HOGENOM" id="CLU_138357_0_0_6"/>
<evidence type="ECO:0000313" key="1">
    <source>
        <dbReference type="EMBL" id="AAV80024.1"/>
    </source>
</evidence>
<proteinExistence type="predicted"/>
<dbReference type="REBASE" id="4656">
    <property type="entry name" value="SptAIP"/>
</dbReference>
<dbReference type="InterPro" id="IPR038402">
    <property type="entry name" value="PvuII_sf"/>
</dbReference>
<dbReference type="InterPro" id="IPR015306">
    <property type="entry name" value="Restrct_endonuc_II_PvuII"/>
</dbReference>
<dbReference type="RefSeq" id="WP_000667328.1">
    <property type="nucleotide sequence ID" value="NC_006511.1"/>
</dbReference>
<evidence type="ECO:0000313" key="2">
    <source>
        <dbReference type="EMBL" id="HAE6985544.1"/>
    </source>
</evidence>
<dbReference type="CDD" id="cd22351">
    <property type="entry name" value="PvuII-like"/>
    <property type="match status" value="1"/>
</dbReference>
<dbReference type="Proteomes" id="UP000008185">
    <property type="component" value="Chromosome"/>
</dbReference>
<reference evidence="1 3" key="1">
    <citation type="journal article" date="2004" name="Nat. Genet.">
        <title>Comparison of genome degradation in Paratyphi A and Typhi, human-restricted serovars of Salmonella enterica that cause typhoid.</title>
        <authorList>
            <person name="McClelland M."/>
            <person name="Sanderson K.E."/>
            <person name="Clifton S.W."/>
            <person name="Latreille P."/>
            <person name="Porwollik S."/>
            <person name="Sabo A."/>
            <person name="Meyer R."/>
            <person name="Bieri T."/>
            <person name="Ozersky P."/>
            <person name="McLellan M."/>
            <person name="Harkins C.R."/>
            <person name="Wang C."/>
            <person name="Nguyen C."/>
            <person name="Berghoff A."/>
            <person name="Elliott G."/>
            <person name="Kohlberg S."/>
            <person name="Strong C."/>
            <person name="Du F."/>
            <person name="Carter J."/>
            <person name="Kremizki C."/>
            <person name="Layman D."/>
            <person name="Leonard S."/>
            <person name="Sun H."/>
            <person name="Fulton L."/>
            <person name="Nash W."/>
            <person name="Miner T."/>
            <person name="Minx P."/>
            <person name="Delehaunty K."/>
            <person name="Fronick C."/>
            <person name="Magrini V."/>
            <person name="Nhan M."/>
            <person name="Warren W."/>
            <person name="Florea L."/>
            <person name="Spieth J."/>
            <person name="Wilson R.K."/>
        </authorList>
    </citation>
    <scope>NUCLEOTIDE SEQUENCE [LARGE SCALE GENOMIC DNA]</scope>
    <source>
        <strain evidence="1">ATCC 9150</strain>
        <strain evidence="3">ATCC 9150 / SARB42</strain>
    </source>
</reference>
<name>A0A0H2WVC1_SALPA</name>
<dbReference type="KEGG" id="spt:SPA4291"/>
<evidence type="ECO:0000313" key="3">
    <source>
        <dbReference type="Proteomes" id="UP000008185"/>
    </source>
</evidence>
<dbReference type="Pfam" id="PF09225">
    <property type="entry name" value="Endonuc-PvuII"/>
    <property type="match status" value="1"/>
</dbReference>
<dbReference type="EMBL" id="DAASTS010000004">
    <property type="protein sequence ID" value="HAE6985544.1"/>
    <property type="molecule type" value="Genomic_DNA"/>
</dbReference>
<accession>A0A0H2WVC1</accession>
<dbReference type="GO" id="GO:0004519">
    <property type="term" value="F:endonuclease activity"/>
    <property type="evidence" value="ECO:0007669"/>
    <property type="project" value="UniProtKB-KW"/>
</dbReference>
<dbReference type="Gene3D" id="3.40.210.10">
    <property type="entry name" value="PVUII Endonuclease, subunit A"/>
    <property type="match status" value="1"/>
</dbReference>
<reference evidence="2" key="2">
    <citation type="journal article" date="2018" name="Genome Biol.">
        <title>SKESA: strategic k-mer extension for scrupulous assemblies.</title>
        <authorList>
            <person name="Souvorov A."/>
            <person name="Agarwala R."/>
            <person name="Lipman D.J."/>
        </authorList>
    </citation>
    <scope>NUCLEOTIDE SEQUENCE</scope>
    <source>
        <strain evidence="2">ATCC 9150</strain>
    </source>
</reference>
<dbReference type="EMBL" id="CP000026">
    <property type="protein sequence ID" value="AAV80024.1"/>
    <property type="molecule type" value="Genomic_DNA"/>
</dbReference>
<gene>
    <name evidence="1" type="primary">hsdR</name>
    <name evidence="1" type="ordered locus">SPA4291</name>
    <name evidence="2" type="ORF">GNB70_001158</name>
</gene>
<protein>
    <submittedName>
        <fullName evidence="2">Restriction endonuclease</fullName>
    </submittedName>
    <submittedName>
        <fullName evidence="1">Subunit R of type I restriction-modification system</fullName>
    </submittedName>
</protein>
<dbReference type="AlphaFoldDB" id="A0A0H2WVC1"/>
<keyword evidence="2" id="KW-0378">Hydrolase</keyword>